<sequence length="139" mass="14913">MPVTLRLARVTDADPGRGRVPARIYDILDAEGVAVGTIQLRLAPLEPLLRYGGQVGYEVAEAHRGQGHACAALQALVPIARAAGLESLWITCRPDNIASRRTLERAGAALEAMVTPPPGSDLHARGDRLMCRYRLALTP</sequence>
<dbReference type="EMBL" id="CP084930">
    <property type="protein sequence ID" value="USI72166.1"/>
    <property type="molecule type" value="Genomic_DNA"/>
</dbReference>
<dbReference type="Gene3D" id="3.40.630.30">
    <property type="match status" value="1"/>
</dbReference>
<dbReference type="RefSeq" id="WP_252165975.1">
    <property type="nucleotide sequence ID" value="NZ_CP084930.1"/>
</dbReference>
<dbReference type="PROSITE" id="PS51186">
    <property type="entry name" value="GNAT"/>
    <property type="match status" value="1"/>
</dbReference>
<dbReference type="Pfam" id="PF13302">
    <property type="entry name" value="Acetyltransf_3"/>
    <property type="match status" value="1"/>
</dbReference>
<protein>
    <submittedName>
        <fullName evidence="2">GNAT family N-acetyltransferase</fullName>
        <ecNumber evidence="2">2.3.1.-</ecNumber>
    </submittedName>
</protein>
<dbReference type="Proteomes" id="UP001056937">
    <property type="component" value="Chromosome 1"/>
</dbReference>
<dbReference type="EC" id="2.3.1.-" evidence="2"/>
<evidence type="ECO:0000259" key="1">
    <source>
        <dbReference type="PROSITE" id="PS51186"/>
    </source>
</evidence>
<evidence type="ECO:0000313" key="2">
    <source>
        <dbReference type="EMBL" id="USI72166.1"/>
    </source>
</evidence>
<organism evidence="2 3">
    <name type="scientific">Sphingomonas morindae</name>
    <dbReference type="NCBI Taxonomy" id="1541170"/>
    <lineage>
        <taxon>Bacteria</taxon>
        <taxon>Pseudomonadati</taxon>
        <taxon>Pseudomonadota</taxon>
        <taxon>Alphaproteobacteria</taxon>
        <taxon>Sphingomonadales</taxon>
        <taxon>Sphingomonadaceae</taxon>
        <taxon>Sphingomonas</taxon>
    </lineage>
</organism>
<keyword evidence="2" id="KW-0012">Acyltransferase</keyword>
<dbReference type="PANTHER" id="PTHR39173:SF1">
    <property type="entry name" value="ACETYLTRANSFERASE"/>
    <property type="match status" value="1"/>
</dbReference>
<reference evidence="2" key="1">
    <citation type="journal article" date="2022" name="Toxins">
        <title>Genomic Analysis of Sphingopyxis sp. USTB-05 for Biodegrading Cyanobacterial Hepatotoxins.</title>
        <authorList>
            <person name="Liu C."/>
            <person name="Xu Q."/>
            <person name="Zhao Z."/>
            <person name="Zhang H."/>
            <person name="Liu X."/>
            <person name="Yin C."/>
            <person name="Liu Y."/>
            <person name="Yan H."/>
        </authorList>
    </citation>
    <scope>NUCLEOTIDE SEQUENCE</scope>
    <source>
        <strain evidence="2">NBD5</strain>
    </source>
</reference>
<dbReference type="SUPFAM" id="SSF55729">
    <property type="entry name" value="Acyl-CoA N-acyltransferases (Nat)"/>
    <property type="match status" value="1"/>
</dbReference>
<dbReference type="PANTHER" id="PTHR39173">
    <property type="entry name" value="ACETYLTRANSFERASE"/>
    <property type="match status" value="1"/>
</dbReference>
<dbReference type="InterPro" id="IPR016181">
    <property type="entry name" value="Acyl_CoA_acyltransferase"/>
</dbReference>
<dbReference type="GO" id="GO:0016746">
    <property type="term" value="F:acyltransferase activity"/>
    <property type="evidence" value="ECO:0007669"/>
    <property type="project" value="UniProtKB-KW"/>
</dbReference>
<keyword evidence="2" id="KW-0808">Transferase</keyword>
<accession>A0ABY4X5K9</accession>
<name>A0ABY4X5K9_9SPHN</name>
<feature type="domain" description="N-acetyltransferase" evidence="1">
    <location>
        <begin position="1"/>
        <end position="138"/>
    </location>
</feature>
<evidence type="ECO:0000313" key="3">
    <source>
        <dbReference type="Proteomes" id="UP001056937"/>
    </source>
</evidence>
<dbReference type="CDD" id="cd04301">
    <property type="entry name" value="NAT_SF"/>
    <property type="match status" value="1"/>
</dbReference>
<dbReference type="InterPro" id="IPR000182">
    <property type="entry name" value="GNAT_dom"/>
</dbReference>
<keyword evidence="3" id="KW-1185">Reference proteome</keyword>
<proteinExistence type="predicted"/>
<gene>
    <name evidence="2" type="ORF">LHA26_12755</name>
</gene>